<evidence type="ECO:0000259" key="5">
    <source>
        <dbReference type="PROSITE" id="PS50853"/>
    </source>
</evidence>
<evidence type="ECO:0000313" key="6">
    <source>
        <dbReference type="EMBL" id="QWC16078.1"/>
    </source>
</evidence>
<proteinExistence type="predicted"/>
<dbReference type="InterPro" id="IPR013783">
    <property type="entry name" value="Ig-like_fold"/>
</dbReference>
<dbReference type="PRINTS" id="PR00348">
    <property type="entry name" value="UBIQUITIN"/>
</dbReference>
<accession>A0ABX8GJQ2</accession>
<evidence type="ECO:0000256" key="2">
    <source>
        <dbReference type="ARBA" id="ARBA00023326"/>
    </source>
</evidence>
<dbReference type="Pfam" id="PF00041">
    <property type="entry name" value="fn3"/>
    <property type="match status" value="1"/>
</dbReference>
<evidence type="ECO:0000313" key="7">
    <source>
        <dbReference type="Proteomes" id="UP000679335"/>
    </source>
</evidence>
<sequence>MSMEIFVRLPAASRKVTLDVESSDSIEAVKQKIQDKEGIPPDQQRLFYAGKELHDGRTLADYNIQKESTLELVTTVVAEPITGLSATATSQSTLTVTWTANDAATTGYTVRWSGDGGVTWADSVATTGTSLSVTGLAPSTTYRVEVAITGGDAALAAQTSATTDAAVVVPVPEPSATTAQPSPAPSPSTSAVAPADPASPAPPIQAAPGATGQTAAASDDHAHSLAATGPSMDVLLVALLTVALGAALLRTSRRGTRSD</sequence>
<dbReference type="InterPro" id="IPR050158">
    <property type="entry name" value="Ubiquitin_ubiquitin-like"/>
</dbReference>
<gene>
    <name evidence="6" type="ORF">KKR89_17875</name>
</gene>
<protein>
    <submittedName>
        <fullName evidence="6">Fibronectin type III domain-containing protein</fullName>
    </submittedName>
</protein>
<dbReference type="InterPro" id="IPR036116">
    <property type="entry name" value="FN3_sf"/>
</dbReference>
<dbReference type="CDD" id="cd00063">
    <property type="entry name" value="FN3"/>
    <property type="match status" value="1"/>
</dbReference>
<dbReference type="SMART" id="SM00213">
    <property type="entry name" value="UBQ"/>
    <property type="match status" value="1"/>
</dbReference>
<feature type="domain" description="Fibronectin type-III" evidence="5">
    <location>
        <begin position="80"/>
        <end position="174"/>
    </location>
</feature>
<keyword evidence="1" id="KW-0326">Glycosidase</keyword>
<dbReference type="InterPro" id="IPR029071">
    <property type="entry name" value="Ubiquitin-like_domsf"/>
</dbReference>
<dbReference type="Gene3D" id="2.60.40.10">
    <property type="entry name" value="Immunoglobulins"/>
    <property type="match status" value="1"/>
</dbReference>
<dbReference type="Gene3D" id="3.10.20.90">
    <property type="entry name" value="Phosphatidylinositol 3-kinase Catalytic Subunit, Chain A, domain 1"/>
    <property type="match status" value="1"/>
</dbReference>
<dbReference type="PANTHER" id="PTHR10666">
    <property type="entry name" value="UBIQUITIN"/>
    <property type="match status" value="1"/>
</dbReference>
<keyword evidence="2" id="KW-0119">Carbohydrate metabolism</keyword>
<dbReference type="InterPro" id="IPR000626">
    <property type="entry name" value="Ubiquitin-like_dom"/>
</dbReference>
<dbReference type="InterPro" id="IPR003961">
    <property type="entry name" value="FN3_dom"/>
</dbReference>
<dbReference type="SUPFAM" id="SSF49265">
    <property type="entry name" value="Fibronectin type III"/>
    <property type="match status" value="1"/>
</dbReference>
<feature type="region of interest" description="Disordered" evidence="3">
    <location>
        <begin position="173"/>
        <end position="218"/>
    </location>
</feature>
<dbReference type="InterPro" id="IPR019956">
    <property type="entry name" value="Ubiquitin_dom"/>
</dbReference>
<evidence type="ECO:0000256" key="3">
    <source>
        <dbReference type="SAM" id="MobiDB-lite"/>
    </source>
</evidence>
<dbReference type="SMART" id="SM00060">
    <property type="entry name" value="FN3"/>
    <property type="match status" value="1"/>
</dbReference>
<evidence type="ECO:0000256" key="1">
    <source>
        <dbReference type="ARBA" id="ARBA00023295"/>
    </source>
</evidence>
<dbReference type="Pfam" id="PF00240">
    <property type="entry name" value="ubiquitin"/>
    <property type="match status" value="1"/>
</dbReference>
<dbReference type="PROSITE" id="PS50853">
    <property type="entry name" value="FN3"/>
    <property type="match status" value="1"/>
</dbReference>
<dbReference type="RefSeq" id="WP_208196651.1">
    <property type="nucleotide sequence ID" value="NZ_CP076023.1"/>
</dbReference>
<organism evidence="6 7">
    <name type="scientific">Cellulomonas dongxiuzhuiae</name>
    <dbReference type="NCBI Taxonomy" id="2819979"/>
    <lineage>
        <taxon>Bacteria</taxon>
        <taxon>Bacillati</taxon>
        <taxon>Actinomycetota</taxon>
        <taxon>Actinomycetes</taxon>
        <taxon>Micrococcales</taxon>
        <taxon>Cellulomonadaceae</taxon>
        <taxon>Cellulomonas</taxon>
    </lineage>
</organism>
<feature type="compositionally biased region" description="Low complexity" evidence="3">
    <location>
        <begin position="173"/>
        <end position="196"/>
    </location>
</feature>
<dbReference type="Proteomes" id="UP000679335">
    <property type="component" value="Chromosome"/>
</dbReference>
<keyword evidence="7" id="KW-1185">Reference proteome</keyword>
<dbReference type="SUPFAM" id="SSF54236">
    <property type="entry name" value="Ubiquitin-like"/>
    <property type="match status" value="1"/>
</dbReference>
<dbReference type="EMBL" id="CP076023">
    <property type="protein sequence ID" value="QWC16078.1"/>
    <property type="molecule type" value="Genomic_DNA"/>
</dbReference>
<name>A0ABX8GJQ2_9CELL</name>
<evidence type="ECO:0000259" key="4">
    <source>
        <dbReference type="PROSITE" id="PS50053"/>
    </source>
</evidence>
<keyword evidence="1" id="KW-0378">Hydrolase</keyword>
<dbReference type="PROSITE" id="PS50053">
    <property type="entry name" value="UBIQUITIN_2"/>
    <property type="match status" value="1"/>
</dbReference>
<reference evidence="6 7" key="1">
    <citation type="submission" date="2021-05" db="EMBL/GenBank/DDBJ databases">
        <title>Novel species in genus Cellulomonas.</title>
        <authorList>
            <person name="Zhang G."/>
        </authorList>
    </citation>
    <scope>NUCLEOTIDE SEQUENCE [LARGE SCALE GENOMIC DNA]</scope>
    <source>
        <strain evidence="7">zg-ZUI157</strain>
    </source>
</reference>
<keyword evidence="2" id="KW-0624">Polysaccharide degradation</keyword>
<feature type="compositionally biased region" description="Low complexity" evidence="3">
    <location>
        <begin position="206"/>
        <end position="217"/>
    </location>
</feature>
<feature type="domain" description="Ubiquitin-like" evidence="4">
    <location>
        <begin position="3"/>
        <end position="73"/>
    </location>
</feature>